<keyword evidence="10" id="KW-1185">Reference proteome</keyword>
<evidence type="ECO:0000256" key="2">
    <source>
        <dbReference type="ARBA" id="ARBA00022448"/>
    </source>
</evidence>
<dbReference type="SUPFAM" id="SSF56935">
    <property type="entry name" value="Porins"/>
    <property type="match status" value="1"/>
</dbReference>
<keyword evidence="2" id="KW-0813">Transport</keyword>
<dbReference type="PANTHER" id="PTHR30069">
    <property type="entry name" value="TONB-DEPENDENT OUTER MEMBRANE RECEPTOR"/>
    <property type="match status" value="1"/>
</dbReference>
<sequence>MRLPSAVFQRHALATAVCFALAGAAHAQVSTATLKGQVSAKVGADLSVVAVNQATGVSYKTRAQADGSYTLLGLPPGSYLVRVMTGNEAGSAQAVTLHVAETAALDLAAGGTATLNTVTVTGSSARQGVRDSQMGTLVSQKMLEALPQATHNFLSGADLAPGVVFQRDGNGNTSLQSGAQNFDHVNVFIDGVGQKNNILRGGLAGQDTSRGNPFPQSAIAEYRVLTQNYKAEFDQVSSAAITAVTKSGSNKLEFNAYADRTGTNWRSLTVFEQQREADGVPLPPSSKKEFGFSVGGPIKKDQVHFFFAYDGKKIDDSRQVVPRETDKLPSGAGIVPSLLAAKGSHIDSFTEHLLFGKIDANLNDEQRLSFSGRIRRESDHLAESADLSAPGNDKDRKNDETRLDLKHEWIRGDWLSEARAGYEDYHWNPRSAATTPFVKYKVSTATPPRLDASQDVLFVGGSPDAQDRRQKGVFISEELSYTGLRGHVIKGGAKLKSMKYELGGTSRSVDIVETLIDRVTGNPYFSGGSCTGTNISNGGANSDQCKIDRALPSADANFSNRQLGLFIQDDWAIDKQLELNLGVRWDYESNMLNNGYVTPAERVAALRAADGERWGIKPPSGQTYAQSLALGGVNIDDYISTGNSRKAFKGAIAPRLGFSYDVTGDRNTVVFGGWGRSYDRTMANHALDELQKNKQGGGEIWLIRNDFKLPYADQLSLGVRQAVGDWNVEAAYSRVTARNQFIWFGGNRDPKGGWATQSPIDPLWGGPNGFGTLILGDFVGATRTDSLFLKGEKPYTTASGWTASVAYTYADAQTTHKEWDSNIFDWTYGRSTHGWNPSKLVDRHRVVGAFMIDKLPWGMQFSTKATWASGLPRRITSCAAGWDKCVYVKGDSPSYRQVDIGLAKELSLGAQHKFTLRADVLNLFKNTNYGGFDDWGGGPVGANDPKNAVGGDNLNLGKPNSTTGDPRVVRIAVHYKF</sequence>
<dbReference type="InterPro" id="IPR039426">
    <property type="entry name" value="TonB-dep_rcpt-like"/>
</dbReference>
<organism evidence="9 10">
    <name type="scientific">Roseateles paludis</name>
    <dbReference type="NCBI Taxonomy" id="3145238"/>
    <lineage>
        <taxon>Bacteria</taxon>
        <taxon>Pseudomonadati</taxon>
        <taxon>Pseudomonadota</taxon>
        <taxon>Betaproteobacteria</taxon>
        <taxon>Burkholderiales</taxon>
        <taxon>Sphaerotilaceae</taxon>
        <taxon>Roseateles</taxon>
    </lineage>
</organism>
<dbReference type="RefSeq" id="WP_347705268.1">
    <property type="nucleotide sequence ID" value="NZ_JBDPZD010000003.1"/>
</dbReference>
<gene>
    <name evidence="9" type="ORF">ABDJ85_13305</name>
</gene>
<dbReference type="InterPro" id="IPR057601">
    <property type="entry name" value="Oar-like_b-barrel"/>
</dbReference>
<evidence type="ECO:0000313" key="10">
    <source>
        <dbReference type="Proteomes" id="UP001495147"/>
    </source>
</evidence>
<dbReference type="InterPro" id="IPR013784">
    <property type="entry name" value="Carb-bd-like_fold"/>
</dbReference>
<name>A0ABV0G3Z9_9BURK</name>
<comment type="caution">
    <text evidence="9">The sequence shown here is derived from an EMBL/GenBank/DDBJ whole genome shotgun (WGS) entry which is preliminary data.</text>
</comment>
<evidence type="ECO:0000256" key="1">
    <source>
        <dbReference type="ARBA" id="ARBA00004571"/>
    </source>
</evidence>
<dbReference type="Pfam" id="PF13620">
    <property type="entry name" value="CarboxypepD_reg"/>
    <property type="match status" value="1"/>
</dbReference>
<keyword evidence="9" id="KW-0675">Receptor</keyword>
<keyword evidence="4" id="KW-0812">Transmembrane</keyword>
<evidence type="ECO:0000256" key="4">
    <source>
        <dbReference type="ARBA" id="ARBA00022692"/>
    </source>
</evidence>
<dbReference type="SUPFAM" id="SSF49452">
    <property type="entry name" value="Starch-binding domain-like"/>
    <property type="match status" value="1"/>
</dbReference>
<dbReference type="PANTHER" id="PTHR30069:SF46">
    <property type="entry name" value="OAR PROTEIN"/>
    <property type="match status" value="1"/>
</dbReference>
<feature type="signal peptide" evidence="7">
    <location>
        <begin position="1"/>
        <end position="27"/>
    </location>
</feature>
<dbReference type="Pfam" id="PF25183">
    <property type="entry name" value="OMP_b-brl_4"/>
    <property type="match status" value="2"/>
</dbReference>
<keyword evidence="3" id="KW-1134">Transmembrane beta strand</keyword>
<dbReference type="EMBL" id="JBDPZD010000003">
    <property type="protein sequence ID" value="MEO3692451.1"/>
    <property type="molecule type" value="Genomic_DNA"/>
</dbReference>
<dbReference type="Gene3D" id="2.40.170.20">
    <property type="entry name" value="TonB-dependent receptor, beta-barrel domain"/>
    <property type="match status" value="1"/>
</dbReference>
<evidence type="ECO:0000256" key="5">
    <source>
        <dbReference type="ARBA" id="ARBA00023136"/>
    </source>
</evidence>
<evidence type="ECO:0000256" key="3">
    <source>
        <dbReference type="ARBA" id="ARBA00022452"/>
    </source>
</evidence>
<evidence type="ECO:0000256" key="7">
    <source>
        <dbReference type="SAM" id="SignalP"/>
    </source>
</evidence>
<feature type="domain" description="TonB-dependent transporter Oar-like beta-barrel" evidence="8">
    <location>
        <begin position="244"/>
        <end position="318"/>
    </location>
</feature>
<feature type="domain" description="TonB-dependent transporter Oar-like beta-barrel" evidence="8">
    <location>
        <begin position="352"/>
        <end position="688"/>
    </location>
</feature>
<evidence type="ECO:0000256" key="6">
    <source>
        <dbReference type="ARBA" id="ARBA00023237"/>
    </source>
</evidence>
<accession>A0ABV0G3Z9</accession>
<evidence type="ECO:0000313" key="9">
    <source>
        <dbReference type="EMBL" id="MEO3692451.1"/>
    </source>
</evidence>
<feature type="chain" id="PRO_5045138369" evidence="7">
    <location>
        <begin position="28"/>
        <end position="977"/>
    </location>
</feature>
<dbReference type="Gene3D" id="2.60.40.1120">
    <property type="entry name" value="Carboxypeptidase-like, regulatory domain"/>
    <property type="match status" value="1"/>
</dbReference>
<proteinExistence type="predicted"/>
<keyword evidence="7" id="KW-0732">Signal</keyword>
<dbReference type="InterPro" id="IPR036942">
    <property type="entry name" value="Beta-barrel_TonB_sf"/>
</dbReference>
<keyword evidence="6" id="KW-0998">Cell outer membrane</keyword>
<reference evidence="9 10" key="1">
    <citation type="submission" date="2024-05" db="EMBL/GenBank/DDBJ databases">
        <title>Roseateles sp. DJS-2-20 16S ribosomal RNA gene Genome sequencing and assembly.</title>
        <authorList>
            <person name="Woo H."/>
        </authorList>
    </citation>
    <scope>NUCLEOTIDE SEQUENCE [LARGE SCALE GENOMIC DNA]</scope>
    <source>
        <strain evidence="9 10">DJS-2-20</strain>
    </source>
</reference>
<evidence type="ECO:0000259" key="8">
    <source>
        <dbReference type="Pfam" id="PF25183"/>
    </source>
</evidence>
<keyword evidence="5" id="KW-0472">Membrane</keyword>
<dbReference type="Proteomes" id="UP001495147">
    <property type="component" value="Unassembled WGS sequence"/>
</dbReference>
<protein>
    <submittedName>
        <fullName evidence="9">TonB-dependent receptor</fullName>
    </submittedName>
</protein>
<comment type="subcellular location">
    <subcellularLocation>
        <location evidence="1">Cell outer membrane</location>
        <topology evidence="1">Multi-pass membrane protein</topology>
    </subcellularLocation>
</comment>